<evidence type="ECO:0000313" key="3">
    <source>
        <dbReference type="Proteomes" id="UP000322667"/>
    </source>
</evidence>
<proteinExistence type="predicted"/>
<dbReference type="AlphaFoldDB" id="A0A5D2JE08"/>
<feature type="region of interest" description="Disordered" evidence="1">
    <location>
        <begin position="1"/>
        <end position="29"/>
    </location>
</feature>
<name>A0A5D2JE08_GOSTO</name>
<reference evidence="2 3" key="1">
    <citation type="submission" date="2019-07" db="EMBL/GenBank/DDBJ databases">
        <title>WGS assembly of Gossypium tomentosum.</title>
        <authorList>
            <person name="Chen Z.J."/>
            <person name="Sreedasyam A."/>
            <person name="Ando A."/>
            <person name="Song Q."/>
            <person name="De L."/>
            <person name="Hulse-Kemp A."/>
            <person name="Ding M."/>
            <person name="Ye W."/>
            <person name="Kirkbride R."/>
            <person name="Jenkins J."/>
            <person name="Plott C."/>
            <person name="Lovell J."/>
            <person name="Lin Y.-M."/>
            <person name="Vaughn R."/>
            <person name="Liu B."/>
            <person name="Li W."/>
            <person name="Simpson S."/>
            <person name="Scheffler B."/>
            <person name="Saski C."/>
            <person name="Grover C."/>
            <person name="Hu G."/>
            <person name="Conover J."/>
            <person name="Carlson J."/>
            <person name="Shu S."/>
            <person name="Boston L."/>
            <person name="Williams M."/>
            <person name="Peterson D."/>
            <person name="Mcgee K."/>
            <person name="Jones D."/>
            <person name="Wendel J."/>
            <person name="Stelly D."/>
            <person name="Grimwood J."/>
            <person name="Schmutz J."/>
        </authorList>
    </citation>
    <scope>NUCLEOTIDE SEQUENCE [LARGE SCALE GENOMIC DNA]</scope>
    <source>
        <strain evidence="2">7179.01</strain>
    </source>
</reference>
<protein>
    <submittedName>
        <fullName evidence="2">Uncharacterized protein</fullName>
    </submittedName>
</protein>
<sequence length="84" mass="9143">MVGIPSMIDLRMSPSSNFKSTSVEPSDIMEQSKDPVPFLSHNLSFQEILLTGAVSTTMFSAAFSPTSLNLAFFVLRSSLEPSLE</sequence>
<feature type="compositionally biased region" description="Polar residues" evidence="1">
    <location>
        <begin position="13"/>
        <end position="24"/>
    </location>
</feature>
<organism evidence="2 3">
    <name type="scientific">Gossypium tomentosum</name>
    <name type="common">Hawaiian cotton</name>
    <name type="synonym">Gossypium sandvicense</name>
    <dbReference type="NCBI Taxonomy" id="34277"/>
    <lineage>
        <taxon>Eukaryota</taxon>
        <taxon>Viridiplantae</taxon>
        <taxon>Streptophyta</taxon>
        <taxon>Embryophyta</taxon>
        <taxon>Tracheophyta</taxon>
        <taxon>Spermatophyta</taxon>
        <taxon>Magnoliopsida</taxon>
        <taxon>eudicotyledons</taxon>
        <taxon>Gunneridae</taxon>
        <taxon>Pentapetalae</taxon>
        <taxon>rosids</taxon>
        <taxon>malvids</taxon>
        <taxon>Malvales</taxon>
        <taxon>Malvaceae</taxon>
        <taxon>Malvoideae</taxon>
        <taxon>Gossypium</taxon>
    </lineage>
</organism>
<gene>
    <name evidence="2" type="ORF">ES332_D09G036500v1</name>
</gene>
<dbReference type="Proteomes" id="UP000322667">
    <property type="component" value="Chromosome D09"/>
</dbReference>
<evidence type="ECO:0000313" key="2">
    <source>
        <dbReference type="EMBL" id="TYH52559.1"/>
    </source>
</evidence>
<dbReference type="EMBL" id="CM017631">
    <property type="protein sequence ID" value="TYH52559.1"/>
    <property type="molecule type" value="Genomic_DNA"/>
</dbReference>
<evidence type="ECO:0000256" key="1">
    <source>
        <dbReference type="SAM" id="MobiDB-lite"/>
    </source>
</evidence>
<keyword evidence="3" id="KW-1185">Reference proteome</keyword>
<accession>A0A5D2JE08</accession>